<dbReference type="GO" id="GO:0031126">
    <property type="term" value="P:sno(s)RNA 3'-end processing"/>
    <property type="evidence" value="ECO:0007669"/>
    <property type="project" value="EnsemblFungi"/>
</dbReference>
<dbReference type="GO" id="GO:0071028">
    <property type="term" value="P:nuclear mRNA surveillance"/>
    <property type="evidence" value="ECO:0007669"/>
    <property type="project" value="EnsemblFungi"/>
</dbReference>
<dbReference type="GO" id="GO:0019904">
    <property type="term" value="F:protein domain specific binding"/>
    <property type="evidence" value="ECO:0007669"/>
    <property type="project" value="EnsemblFungi"/>
</dbReference>
<evidence type="ECO:0008006" key="8">
    <source>
        <dbReference type="Google" id="ProtNLM"/>
    </source>
</evidence>
<evidence type="ECO:0000259" key="5">
    <source>
        <dbReference type="PROSITE" id="PS51391"/>
    </source>
</evidence>
<evidence type="ECO:0000256" key="2">
    <source>
        <dbReference type="SAM" id="Coils"/>
    </source>
</evidence>
<dbReference type="GO" id="GO:0071034">
    <property type="term" value="P:CUT catabolic process"/>
    <property type="evidence" value="ECO:0007669"/>
    <property type="project" value="EnsemblFungi"/>
</dbReference>
<evidence type="ECO:0000313" key="6">
    <source>
        <dbReference type="EMBL" id="SGZ39001.1"/>
    </source>
</evidence>
<dbReference type="Gene3D" id="3.30.70.330">
    <property type="match status" value="1"/>
</dbReference>
<gene>
    <name evidence="6" type="ORF">HGUI_01201</name>
</gene>
<evidence type="ECO:0000256" key="1">
    <source>
        <dbReference type="PROSITE-ProRule" id="PRU00176"/>
    </source>
</evidence>
<dbReference type="Proteomes" id="UP000183365">
    <property type="component" value="Unassembled WGS sequence"/>
</dbReference>
<dbReference type="GO" id="GO:0005634">
    <property type="term" value="C:nucleus"/>
    <property type="evidence" value="ECO:0007669"/>
    <property type="project" value="GOC"/>
</dbReference>
<evidence type="ECO:0000256" key="3">
    <source>
        <dbReference type="SAM" id="MobiDB-lite"/>
    </source>
</evidence>
<dbReference type="InterPro" id="IPR012677">
    <property type="entry name" value="Nucleotide-bd_a/b_plait_sf"/>
</dbReference>
<organism evidence="6 7">
    <name type="scientific">Hanseniaspora guilliermondii</name>
    <dbReference type="NCBI Taxonomy" id="56406"/>
    <lineage>
        <taxon>Eukaryota</taxon>
        <taxon>Fungi</taxon>
        <taxon>Dikarya</taxon>
        <taxon>Ascomycota</taxon>
        <taxon>Saccharomycotina</taxon>
        <taxon>Saccharomycetes</taxon>
        <taxon>Saccharomycodales</taxon>
        <taxon>Saccharomycodaceae</taxon>
        <taxon>Hanseniaspora</taxon>
    </lineage>
</organism>
<dbReference type="OrthoDB" id="79367at2759"/>
<dbReference type="GO" id="GO:0031124">
    <property type="term" value="P:mRNA 3'-end processing"/>
    <property type="evidence" value="ECO:0007669"/>
    <property type="project" value="EnsemblFungi"/>
</dbReference>
<name>A0A1L0CKT1_9ASCO</name>
<dbReference type="Pfam" id="PF04818">
    <property type="entry name" value="CID"/>
    <property type="match status" value="1"/>
</dbReference>
<protein>
    <recommendedName>
        <fullName evidence="8">Protein NRD1</fullName>
    </recommendedName>
</protein>
<evidence type="ECO:0000259" key="4">
    <source>
        <dbReference type="PROSITE" id="PS50102"/>
    </source>
</evidence>
<dbReference type="GO" id="GO:0042780">
    <property type="term" value="P:tRNA 3'-end processing"/>
    <property type="evidence" value="ECO:0007669"/>
    <property type="project" value="EnsemblFungi"/>
</dbReference>
<dbReference type="InterPro" id="IPR008942">
    <property type="entry name" value="ENTH_VHS"/>
</dbReference>
<accession>A0A1L0CKT1</accession>
<dbReference type="GO" id="GO:0071041">
    <property type="term" value="P:antisense RNA transcript catabolic process"/>
    <property type="evidence" value="ECO:0007669"/>
    <property type="project" value="EnsemblFungi"/>
</dbReference>
<dbReference type="SUPFAM" id="SSF48464">
    <property type="entry name" value="ENTH/VHS domain"/>
    <property type="match status" value="1"/>
</dbReference>
<keyword evidence="2" id="KW-0175">Coiled coil</keyword>
<dbReference type="Gene3D" id="1.25.40.90">
    <property type="match status" value="1"/>
</dbReference>
<reference evidence="7" key="1">
    <citation type="submission" date="2016-11" db="EMBL/GenBank/DDBJ databases">
        <authorList>
            <person name="Guldener U."/>
        </authorList>
    </citation>
    <scope>NUCLEOTIDE SEQUENCE [LARGE SCALE GENOMIC DNA]</scope>
</reference>
<feature type="region of interest" description="Disordered" evidence="3">
    <location>
        <begin position="143"/>
        <end position="170"/>
    </location>
</feature>
<dbReference type="InterPro" id="IPR000504">
    <property type="entry name" value="RRM_dom"/>
</dbReference>
<feature type="coiled-coil region" evidence="2">
    <location>
        <begin position="203"/>
        <end position="230"/>
    </location>
</feature>
<dbReference type="EMBL" id="FQNF01000015">
    <property type="protein sequence ID" value="SGZ39001.1"/>
    <property type="molecule type" value="Genomic_DNA"/>
</dbReference>
<keyword evidence="1" id="KW-0694">RNA-binding</keyword>
<dbReference type="InterPro" id="IPR006569">
    <property type="entry name" value="CID_dom"/>
</dbReference>
<evidence type="ECO:0000313" key="7">
    <source>
        <dbReference type="Proteomes" id="UP000183365"/>
    </source>
</evidence>
<dbReference type="GO" id="GO:0034472">
    <property type="term" value="P:snRNA 3'-end processing"/>
    <property type="evidence" value="ECO:0007669"/>
    <property type="project" value="EnsemblFungi"/>
</dbReference>
<dbReference type="InterPro" id="IPR035979">
    <property type="entry name" value="RBD_domain_sf"/>
</dbReference>
<proteinExistence type="predicted"/>
<dbReference type="PROSITE" id="PS50102">
    <property type="entry name" value="RRM"/>
    <property type="match status" value="1"/>
</dbReference>
<feature type="domain" description="RRM" evidence="4">
    <location>
        <begin position="307"/>
        <end position="380"/>
    </location>
</feature>
<sequence>MSIDYVKEVLEELKNLKKGVSAKRINKLTEYTLKNIELEDQVTDLIIDYSKNASPSHKVGSLYLVDSLGRAALTNCNDLGLSVLDNNNKTGTLQHIIKKFSDNIKYLLIDCIEKLDDNDEIEKVNQLKEVWISEGLFNENLLNNNESDTDEVDTTPKESEEYESNVPELLESSSNEYKESVINEPLPRHVYVKAQNGTKIPFINESLSNIEKKEEQLRALKEVLFFMNDNPMDLIVTKNLNESSMPEIKEYNHNRNHKIENHDNGKNRDQMTLIVGEKNVVGSIHYRNKPVLNDATCPLNNVRVMSRTLFIGGINSRDTKRDLINKLKPYGEIQTCFLNGKKGHGFVKAYSRAEAENIIKTFNILSAQDPHELRVRWALGFGPRAYFNFDTGISTIPLYVITDSEKDWARNSEWGGTNGKEMVSGMLFEEPDYNPNEVTKINNRRLDFQDHANISNKPLSQRQATELARTNPEILNQRYAQQQQFLYGQQQYQNVAQPQQMYYQNNMYNQQASNGMYQQGNNVYNQQNNQGMYNQQPPSNQLNNLMNILNQHPQ</sequence>
<dbReference type="SUPFAM" id="SSF54928">
    <property type="entry name" value="RNA-binding domain, RBD"/>
    <property type="match status" value="1"/>
</dbReference>
<dbReference type="GO" id="GO:0030847">
    <property type="term" value="P:termination of RNA polymerase II transcription, exosome-dependent"/>
    <property type="evidence" value="ECO:0007669"/>
    <property type="project" value="EnsemblFungi"/>
</dbReference>
<keyword evidence="7" id="KW-1185">Reference proteome</keyword>
<dbReference type="AlphaFoldDB" id="A0A1L0CKT1"/>
<dbReference type="SMART" id="SM00360">
    <property type="entry name" value="RRM"/>
    <property type="match status" value="1"/>
</dbReference>
<feature type="domain" description="CID" evidence="5">
    <location>
        <begin position="1"/>
        <end position="153"/>
    </location>
</feature>
<dbReference type="GO" id="GO:0001068">
    <property type="term" value="F:transcription regulatory region RNA binding"/>
    <property type="evidence" value="ECO:0007669"/>
    <property type="project" value="EnsemblFungi"/>
</dbReference>
<dbReference type="PROSITE" id="PS51391">
    <property type="entry name" value="CID"/>
    <property type="match status" value="1"/>
</dbReference>
<dbReference type="GO" id="GO:0035649">
    <property type="term" value="C:Nrd1 complex"/>
    <property type="evidence" value="ECO:0007669"/>
    <property type="project" value="EnsemblFungi"/>
</dbReference>
<dbReference type="VEuPathDB" id="FungiDB:HGUI_01201"/>
<feature type="region of interest" description="Disordered" evidence="3">
    <location>
        <begin position="518"/>
        <end position="543"/>
    </location>
</feature>
<dbReference type="Pfam" id="PF21380">
    <property type="entry name" value="Nrd1-Seb1_dom2"/>
    <property type="match status" value="1"/>
</dbReference>
<dbReference type="SMART" id="SM00582">
    <property type="entry name" value="RPR"/>
    <property type="match status" value="1"/>
</dbReference>
<dbReference type="InterPro" id="IPR048892">
    <property type="entry name" value="Nrd1_Seb1_dom2"/>
</dbReference>